<dbReference type="Pfam" id="PF18052">
    <property type="entry name" value="Rx_N"/>
    <property type="match status" value="1"/>
</dbReference>
<keyword evidence="13" id="KW-1185">Reference proteome</keyword>
<name>A0A2K2D2N2_BRADI</name>
<dbReference type="InterPro" id="IPR041118">
    <property type="entry name" value="Rx_N"/>
</dbReference>
<dbReference type="STRING" id="15368.A0A2K2D2N2"/>
<evidence type="ECO:0000256" key="5">
    <source>
        <dbReference type="ARBA" id="ARBA00022821"/>
    </source>
</evidence>
<reference evidence="11 12" key="1">
    <citation type="journal article" date="2010" name="Nature">
        <title>Genome sequencing and analysis of the model grass Brachypodium distachyon.</title>
        <authorList>
            <consortium name="International Brachypodium Initiative"/>
        </authorList>
    </citation>
    <scope>NUCLEOTIDE SEQUENCE [LARGE SCALE GENOMIC DNA]</scope>
    <source>
        <strain evidence="11 12">Bd21</strain>
    </source>
</reference>
<reference evidence="11" key="2">
    <citation type="submission" date="2017-06" db="EMBL/GenBank/DDBJ databases">
        <title>WGS assembly of Brachypodium distachyon.</title>
        <authorList>
            <consortium name="The International Brachypodium Initiative"/>
            <person name="Lucas S."/>
            <person name="Harmon-Smith M."/>
            <person name="Lail K."/>
            <person name="Tice H."/>
            <person name="Grimwood J."/>
            <person name="Bruce D."/>
            <person name="Barry K."/>
            <person name="Shu S."/>
            <person name="Lindquist E."/>
            <person name="Wang M."/>
            <person name="Pitluck S."/>
            <person name="Vogel J.P."/>
            <person name="Garvin D.F."/>
            <person name="Mockler T.C."/>
            <person name="Schmutz J."/>
            <person name="Rokhsar D."/>
            <person name="Bevan M.W."/>
        </authorList>
    </citation>
    <scope>NUCLEOTIDE SEQUENCE</scope>
    <source>
        <strain evidence="11">Bd21</strain>
    </source>
</reference>
<keyword evidence="6" id="KW-0067">ATP-binding</keyword>
<dbReference type="PANTHER" id="PTHR36766:SF70">
    <property type="entry name" value="DISEASE RESISTANCE PROTEIN RGA4"/>
    <property type="match status" value="1"/>
</dbReference>
<keyword evidence="3" id="KW-0677">Repeat</keyword>
<dbReference type="Pfam" id="PF23559">
    <property type="entry name" value="WHD_DRP"/>
    <property type="match status" value="1"/>
</dbReference>
<proteinExistence type="inferred from homology"/>
<organism evidence="11">
    <name type="scientific">Brachypodium distachyon</name>
    <name type="common">Purple false brome</name>
    <name type="synonym">Trachynia distachya</name>
    <dbReference type="NCBI Taxonomy" id="15368"/>
    <lineage>
        <taxon>Eukaryota</taxon>
        <taxon>Viridiplantae</taxon>
        <taxon>Streptophyta</taxon>
        <taxon>Embryophyta</taxon>
        <taxon>Tracheophyta</taxon>
        <taxon>Spermatophyta</taxon>
        <taxon>Magnoliopsida</taxon>
        <taxon>Liliopsida</taxon>
        <taxon>Poales</taxon>
        <taxon>Poaceae</taxon>
        <taxon>BOP clade</taxon>
        <taxon>Pooideae</taxon>
        <taxon>Stipodae</taxon>
        <taxon>Brachypodieae</taxon>
        <taxon>Brachypodium</taxon>
    </lineage>
</organism>
<dbReference type="GO" id="GO:0005524">
    <property type="term" value="F:ATP binding"/>
    <property type="evidence" value="ECO:0007669"/>
    <property type="project" value="UniProtKB-KW"/>
</dbReference>
<keyword evidence="5" id="KW-0611">Plant defense</keyword>
<evidence type="ECO:0000259" key="8">
    <source>
        <dbReference type="Pfam" id="PF18052"/>
    </source>
</evidence>
<dbReference type="InterPro" id="IPR042197">
    <property type="entry name" value="Apaf_helical"/>
</dbReference>
<dbReference type="Gene3D" id="1.20.5.4130">
    <property type="match status" value="1"/>
</dbReference>
<dbReference type="InterPro" id="IPR002182">
    <property type="entry name" value="NB-ARC"/>
</dbReference>
<dbReference type="PANTHER" id="PTHR36766">
    <property type="entry name" value="PLANT BROAD-SPECTRUM MILDEW RESISTANCE PROTEIN RPW8"/>
    <property type="match status" value="1"/>
</dbReference>
<dbReference type="AlphaFoldDB" id="A0A2K2D2N2"/>
<dbReference type="InParanoid" id="A0A2K2D2N2"/>
<feature type="domain" description="NB-ARC" evidence="7">
    <location>
        <begin position="133"/>
        <end position="204"/>
    </location>
</feature>
<feature type="domain" description="Disease resistance N-terminal" evidence="8">
    <location>
        <begin position="2"/>
        <end position="64"/>
    </location>
</feature>
<evidence type="ECO:0000259" key="9">
    <source>
        <dbReference type="Pfam" id="PF23559"/>
    </source>
</evidence>
<dbReference type="EnsemblPlants" id="PNT68528">
    <property type="protein sequence ID" value="PNT68528"/>
    <property type="gene ID" value="BRADI_3g41872v3"/>
</dbReference>
<evidence type="ECO:0000256" key="1">
    <source>
        <dbReference type="ARBA" id="ARBA00008894"/>
    </source>
</evidence>
<evidence type="ECO:0008006" key="14">
    <source>
        <dbReference type="Google" id="ProtNLM"/>
    </source>
</evidence>
<evidence type="ECO:0000313" key="11">
    <source>
        <dbReference type="EMBL" id="PNT68528.1"/>
    </source>
</evidence>
<dbReference type="InterPro" id="IPR032675">
    <property type="entry name" value="LRR_dom_sf"/>
</dbReference>
<feature type="domain" description="R13L1/DRL21-like LRR repeat region" evidence="10">
    <location>
        <begin position="694"/>
        <end position="824"/>
    </location>
</feature>
<evidence type="ECO:0000259" key="7">
    <source>
        <dbReference type="Pfam" id="PF00931"/>
    </source>
</evidence>
<evidence type="ECO:0000256" key="6">
    <source>
        <dbReference type="ARBA" id="ARBA00022840"/>
    </source>
</evidence>
<gene>
    <name evidence="11" type="ORF">BRADI_3g41872v3</name>
</gene>
<feature type="domain" description="Disease resistance protein winged helix" evidence="9">
    <location>
        <begin position="443"/>
        <end position="518"/>
    </location>
</feature>
<dbReference type="OrthoDB" id="774413at2759"/>
<dbReference type="Pfam" id="PF00931">
    <property type="entry name" value="NB-ARC"/>
    <property type="match status" value="2"/>
</dbReference>
<dbReference type="SUPFAM" id="SSF52540">
    <property type="entry name" value="P-loop containing nucleoside triphosphate hydrolases"/>
    <property type="match status" value="2"/>
</dbReference>
<evidence type="ECO:0000313" key="12">
    <source>
        <dbReference type="EnsemblPlants" id="PNT68528"/>
    </source>
</evidence>
<feature type="non-terminal residue" evidence="11">
    <location>
        <position position="1163"/>
    </location>
</feature>
<reference evidence="12" key="3">
    <citation type="submission" date="2018-08" db="UniProtKB">
        <authorList>
            <consortium name="EnsemblPlants"/>
        </authorList>
    </citation>
    <scope>IDENTIFICATION</scope>
    <source>
        <strain evidence="12">cv. Bd21</strain>
    </source>
</reference>
<dbReference type="Gene3D" id="3.40.50.300">
    <property type="entry name" value="P-loop containing nucleotide triphosphate hydrolases"/>
    <property type="match status" value="2"/>
</dbReference>
<dbReference type="Gene3D" id="1.10.8.430">
    <property type="entry name" value="Helical domain of apoptotic protease-activating factors"/>
    <property type="match status" value="1"/>
</dbReference>
<evidence type="ECO:0000313" key="13">
    <source>
        <dbReference type="Proteomes" id="UP000008810"/>
    </source>
</evidence>
<dbReference type="Gramene" id="PNT68528">
    <property type="protein sequence ID" value="PNT68528"/>
    <property type="gene ID" value="BRADI_3g41872v3"/>
</dbReference>
<dbReference type="InterPro" id="IPR056789">
    <property type="entry name" value="LRR_R13L1-DRL21"/>
</dbReference>
<dbReference type="Pfam" id="PF25019">
    <property type="entry name" value="LRR_R13L1-DRL21"/>
    <property type="match status" value="1"/>
</dbReference>
<sequence>MCGIDGDRRKLERQLLAVQCKLTDAEAKSESNPYIKRWMKDFRTVAYEADDVLDDFQYEALRRVLSHFTNHNPVLFRLTMSRKLRSVLGKINDLVEEMNTFGLLENRAEAPQVLHRQTHAKLDEDAEIFGRDDDKEVVVNLLLDQQDQHQVQVLPIFGMGGLGKTALAKLVYNDIRVQQHFKLKMWHCVSENFEAVALLKSVIELATIDRCKLPDKIKLMRRRLEEAIGKQRDDDKEVVVNLLLNQQDQHQLQVLPIFGMGGLGKTTLGKIVYNDSRVKQHFELKMWHFIELATSDRCNLPDTIELLRQRLEEVIRKQRFLLILDDVWNEEEKKWGDDLKPLLCSVGGPGSVVVVTCRSQQVASIMGTIGPHELACLSEDDAWELFSSKAFSKGVHEQAEFVTIGKCIFKKCKGLPLALKTMAGLMSSKQQVDEWDAIKESNPKDYEMGRDMLIQLWMANGFIQEERTMNLAQKGEFIFNDLVWRSFLQDVKVNEICSFPGTYDPVSCKMHDLMHDLAKDVSDGCAIIEELIEPEASVEHVHHLQIACGGGVKQISGLLKGTRYLRTFLIPLRSHIDLNELNLMSLRALRCDGHSITNSQVINAKHLRYLDFSKSDIVRLPESICILYCLQSLTLNYCSKLQYLPDGMGAMRKLIHLNLIGCHSLKRMPRKFGLLNNLRTLTTFVVDTEAGHGIEELKDLCHLGGRLELYNLREIKSESNAKESNLHQKQSVGELFMHWGRRRYYMPGDGVGDEELLLESLAPHSKLKTLEVHGYGGLKISQWMRDPQMFQCLRTLTVSNCPWCKDLPIVWLSVSLEYLSVSNMGSLTTICKIIDVEAGGYNTCLQYFPKLKKIVLCALPSLERWAENRVGELNSPVSFPVLEALTIWRCPKLATVPGSPILKILAILECYSLSISSFAHLTTLSELEWNGTSIVRTSMPLGSWPSLVKLSVESLSNMVMVPIEDLQSQRSSKTVQNLNLNDPTCFEPTPGFWECFAFVKQLKIFFCDELVRWPVEELRSLARLHVLNISYCRNLEGNGSSSQETLLLPQLKTLHIDHCDSLLEILKLPMSLEHLNIYSCCSLVALPSNLGDLAKLRDLHVRFCTPLKELPDGMDGLTSLEDLSIMGCPVTENFPRGLLQRLPSLKSLKILGSPELERRFGEG</sequence>
<evidence type="ECO:0000256" key="3">
    <source>
        <dbReference type="ARBA" id="ARBA00022737"/>
    </source>
</evidence>
<accession>A0A2K2D2N2</accession>
<protein>
    <recommendedName>
        <fullName evidence="14">NB-ARC domain-containing protein</fullName>
    </recommendedName>
</protein>
<dbReference type="SUPFAM" id="SSF52058">
    <property type="entry name" value="L domain-like"/>
    <property type="match status" value="2"/>
</dbReference>
<keyword evidence="2" id="KW-0433">Leucine-rich repeat</keyword>
<dbReference type="Proteomes" id="UP000008810">
    <property type="component" value="Chromosome 3"/>
</dbReference>
<evidence type="ECO:0000256" key="4">
    <source>
        <dbReference type="ARBA" id="ARBA00022741"/>
    </source>
</evidence>
<dbReference type="InterPro" id="IPR058922">
    <property type="entry name" value="WHD_DRP"/>
</dbReference>
<comment type="similarity">
    <text evidence="1">Belongs to the disease resistance NB-LRR family.</text>
</comment>
<keyword evidence="4" id="KW-0547">Nucleotide-binding</keyword>
<dbReference type="ExpressionAtlas" id="A0A2K2D2N2">
    <property type="expression patterns" value="baseline"/>
</dbReference>
<evidence type="ECO:0000259" key="10">
    <source>
        <dbReference type="Pfam" id="PF25019"/>
    </source>
</evidence>
<evidence type="ECO:0000256" key="2">
    <source>
        <dbReference type="ARBA" id="ARBA00022614"/>
    </source>
</evidence>
<dbReference type="EMBL" id="CM000882">
    <property type="protein sequence ID" value="PNT68528.1"/>
    <property type="molecule type" value="Genomic_DNA"/>
</dbReference>
<dbReference type="PRINTS" id="PR00364">
    <property type="entry name" value="DISEASERSIST"/>
</dbReference>
<dbReference type="Gene3D" id="3.80.10.10">
    <property type="entry name" value="Ribonuclease Inhibitor"/>
    <property type="match status" value="3"/>
</dbReference>
<feature type="domain" description="NB-ARC" evidence="7">
    <location>
        <begin position="233"/>
        <end position="393"/>
    </location>
</feature>
<dbReference type="GO" id="GO:0043531">
    <property type="term" value="F:ADP binding"/>
    <property type="evidence" value="ECO:0007669"/>
    <property type="project" value="InterPro"/>
</dbReference>
<dbReference type="InterPro" id="IPR027417">
    <property type="entry name" value="P-loop_NTPase"/>
</dbReference>
<dbReference type="GO" id="GO:0098542">
    <property type="term" value="P:defense response to other organism"/>
    <property type="evidence" value="ECO:0000318"/>
    <property type="project" value="GO_Central"/>
</dbReference>